<feature type="compositionally biased region" description="Low complexity" evidence="1">
    <location>
        <begin position="95"/>
        <end position="105"/>
    </location>
</feature>
<protein>
    <submittedName>
        <fullName evidence="2">Uncharacterized protein</fullName>
    </submittedName>
</protein>
<evidence type="ECO:0000313" key="3">
    <source>
        <dbReference type="Proteomes" id="UP001341840"/>
    </source>
</evidence>
<gene>
    <name evidence="2" type="ORF">PIB30_035724</name>
</gene>
<organism evidence="2 3">
    <name type="scientific">Stylosanthes scabra</name>
    <dbReference type="NCBI Taxonomy" id="79078"/>
    <lineage>
        <taxon>Eukaryota</taxon>
        <taxon>Viridiplantae</taxon>
        <taxon>Streptophyta</taxon>
        <taxon>Embryophyta</taxon>
        <taxon>Tracheophyta</taxon>
        <taxon>Spermatophyta</taxon>
        <taxon>Magnoliopsida</taxon>
        <taxon>eudicotyledons</taxon>
        <taxon>Gunneridae</taxon>
        <taxon>Pentapetalae</taxon>
        <taxon>rosids</taxon>
        <taxon>fabids</taxon>
        <taxon>Fabales</taxon>
        <taxon>Fabaceae</taxon>
        <taxon>Papilionoideae</taxon>
        <taxon>50 kb inversion clade</taxon>
        <taxon>dalbergioids sensu lato</taxon>
        <taxon>Dalbergieae</taxon>
        <taxon>Pterocarpus clade</taxon>
        <taxon>Stylosanthes</taxon>
    </lineage>
</organism>
<feature type="region of interest" description="Disordered" evidence="1">
    <location>
        <begin position="62"/>
        <end position="107"/>
    </location>
</feature>
<sequence>MLLHHQVARMSRHVHAASTSTNHAASSRGTYPSSNAALLRQWFKKSQLVTREHPAAFVEVNASESSSGTSHGKIHSCSPIILLPSNPKAEHHNGQQQSQKLQKQKINSCNNLFKPQGYVRLSEIAK</sequence>
<evidence type="ECO:0000256" key="1">
    <source>
        <dbReference type="SAM" id="MobiDB-lite"/>
    </source>
</evidence>
<reference evidence="2 3" key="1">
    <citation type="journal article" date="2023" name="Plants (Basel)">
        <title>Bridging the Gap: Combining Genomics and Transcriptomics Approaches to Understand Stylosanthes scabra, an Orphan Legume from the Brazilian Caatinga.</title>
        <authorList>
            <person name="Ferreira-Neto J.R.C."/>
            <person name="da Silva M.D."/>
            <person name="Binneck E."/>
            <person name="de Melo N.F."/>
            <person name="da Silva R.H."/>
            <person name="de Melo A.L.T.M."/>
            <person name="Pandolfi V."/>
            <person name="Bustamante F.O."/>
            <person name="Brasileiro-Vidal A.C."/>
            <person name="Benko-Iseppon A.M."/>
        </authorList>
    </citation>
    <scope>NUCLEOTIDE SEQUENCE [LARGE SCALE GENOMIC DNA]</scope>
    <source>
        <tissue evidence="2">Leaves</tissue>
    </source>
</reference>
<dbReference type="Proteomes" id="UP001341840">
    <property type="component" value="Unassembled WGS sequence"/>
</dbReference>
<name>A0ABU6YFM1_9FABA</name>
<evidence type="ECO:0000313" key="2">
    <source>
        <dbReference type="EMBL" id="MED6207428.1"/>
    </source>
</evidence>
<dbReference type="EMBL" id="JASCZI010241827">
    <property type="protein sequence ID" value="MED6207428.1"/>
    <property type="molecule type" value="Genomic_DNA"/>
</dbReference>
<accession>A0ABU6YFM1</accession>
<proteinExistence type="predicted"/>
<keyword evidence="3" id="KW-1185">Reference proteome</keyword>
<comment type="caution">
    <text evidence="2">The sequence shown here is derived from an EMBL/GenBank/DDBJ whole genome shotgun (WGS) entry which is preliminary data.</text>
</comment>